<feature type="compositionally biased region" description="Basic and acidic residues" evidence="1">
    <location>
        <begin position="8"/>
        <end position="21"/>
    </location>
</feature>
<accession>A0A0F9EUV2</accession>
<comment type="caution">
    <text evidence="2">The sequence shown here is derived from an EMBL/GenBank/DDBJ whole genome shotgun (WGS) entry which is preliminary data.</text>
</comment>
<gene>
    <name evidence="2" type="ORF">LCGC14_2383590</name>
</gene>
<dbReference type="AlphaFoldDB" id="A0A0F9EUV2"/>
<evidence type="ECO:0000256" key="1">
    <source>
        <dbReference type="SAM" id="MobiDB-lite"/>
    </source>
</evidence>
<proteinExistence type="predicted"/>
<dbReference type="EMBL" id="LAZR01035404">
    <property type="protein sequence ID" value="KKL27598.1"/>
    <property type="molecule type" value="Genomic_DNA"/>
</dbReference>
<protein>
    <submittedName>
        <fullName evidence="2">Uncharacterized protein</fullName>
    </submittedName>
</protein>
<feature type="non-terminal residue" evidence="2">
    <location>
        <position position="21"/>
    </location>
</feature>
<organism evidence="2">
    <name type="scientific">marine sediment metagenome</name>
    <dbReference type="NCBI Taxonomy" id="412755"/>
    <lineage>
        <taxon>unclassified sequences</taxon>
        <taxon>metagenomes</taxon>
        <taxon>ecological metagenomes</taxon>
    </lineage>
</organism>
<reference evidence="2" key="1">
    <citation type="journal article" date="2015" name="Nature">
        <title>Complex archaea that bridge the gap between prokaryotes and eukaryotes.</title>
        <authorList>
            <person name="Spang A."/>
            <person name="Saw J.H."/>
            <person name="Jorgensen S.L."/>
            <person name="Zaremba-Niedzwiedzka K."/>
            <person name="Martijn J."/>
            <person name="Lind A.E."/>
            <person name="van Eijk R."/>
            <person name="Schleper C."/>
            <person name="Guy L."/>
            <person name="Ettema T.J."/>
        </authorList>
    </citation>
    <scope>NUCLEOTIDE SEQUENCE</scope>
</reference>
<evidence type="ECO:0000313" key="2">
    <source>
        <dbReference type="EMBL" id="KKL27598.1"/>
    </source>
</evidence>
<name>A0A0F9EUV2_9ZZZZ</name>
<feature type="region of interest" description="Disordered" evidence="1">
    <location>
        <begin position="1"/>
        <end position="21"/>
    </location>
</feature>
<sequence length="21" mass="2242">MSSANAARDPDPPLRARDNTS</sequence>